<reference evidence="3 4" key="1">
    <citation type="submission" date="2024-05" db="EMBL/GenBank/DDBJ databases">
        <authorList>
            <person name="Wallberg A."/>
        </authorList>
    </citation>
    <scope>NUCLEOTIDE SEQUENCE [LARGE SCALE GENOMIC DNA]</scope>
</reference>
<feature type="domain" description="SNF2 N-terminal" evidence="2">
    <location>
        <begin position="102"/>
        <end position="138"/>
    </location>
</feature>
<evidence type="ECO:0000313" key="3">
    <source>
        <dbReference type="EMBL" id="CAL4087938.1"/>
    </source>
</evidence>
<dbReference type="GO" id="GO:0005524">
    <property type="term" value="F:ATP binding"/>
    <property type="evidence" value="ECO:0007669"/>
    <property type="project" value="InterPro"/>
</dbReference>
<dbReference type="SUPFAM" id="SSF52540">
    <property type="entry name" value="P-loop containing nucleoside triphosphate hydrolases"/>
    <property type="match status" value="1"/>
</dbReference>
<evidence type="ECO:0000259" key="2">
    <source>
        <dbReference type="Pfam" id="PF00176"/>
    </source>
</evidence>
<protein>
    <recommendedName>
        <fullName evidence="2">SNF2 N-terminal domain-containing protein</fullName>
    </recommendedName>
</protein>
<sequence>MLKSDDMDDFGDFDDHVDTLVDMLKMNDNTSKPKAQTTNAITMEPVAGRSGGRSLRNRMTEEEEDAKLLKIQKNLDKNTKEGKIKLFNCSPFFIKNGEMRDYQVRGLNWMIGLYAQNISGILADEMGLGKTLQTISVIG</sequence>
<organism evidence="3 4">
    <name type="scientific">Meganyctiphanes norvegica</name>
    <name type="common">Northern krill</name>
    <name type="synonym">Thysanopoda norvegica</name>
    <dbReference type="NCBI Taxonomy" id="48144"/>
    <lineage>
        <taxon>Eukaryota</taxon>
        <taxon>Metazoa</taxon>
        <taxon>Ecdysozoa</taxon>
        <taxon>Arthropoda</taxon>
        <taxon>Crustacea</taxon>
        <taxon>Multicrustacea</taxon>
        <taxon>Malacostraca</taxon>
        <taxon>Eumalacostraca</taxon>
        <taxon>Eucarida</taxon>
        <taxon>Euphausiacea</taxon>
        <taxon>Euphausiidae</taxon>
        <taxon>Meganyctiphanes</taxon>
    </lineage>
</organism>
<proteinExistence type="predicted"/>
<feature type="region of interest" description="Disordered" evidence="1">
    <location>
        <begin position="29"/>
        <end position="60"/>
    </location>
</feature>
<dbReference type="PANTHER" id="PTHR10799">
    <property type="entry name" value="SNF2/RAD54 HELICASE FAMILY"/>
    <property type="match status" value="1"/>
</dbReference>
<dbReference type="EMBL" id="CAXKWB010007614">
    <property type="protein sequence ID" value="CAL4087938.1"/>
    <property type="molecule type" value="Genomic_DNA"/>
</dbReference>
<evidence type="ECO:0000256" key="1">
    <source>
        <dbReference type="SAM" id="MobiDB-lite"/>
    </source>
</evidence>
<dbReference type="Pfam" id="PF00176">
    <property type="entry name" value="SNF2-rel_dom"/>
    <property type="match status" value="1"/>
</dbReference>
<feature type="compositionally biased region" description="Polar residues" evidence="1">
    <location>
        <begin position="29"/>
        <end position="41"/>
    </location>
</feature>
<dbReference type="AlphaFoldDB" id="A0AAV2QMV4"/>
<accession>A0AAV2QMV4</accession>
<dbReference type="InterPro" id="IPR027417">
    <property type="entry name" value="P-loop_NTPase"/>
</dbReference>
<dbReference type="Gene3D" id="3.40.50.10810">
    <property type="entry name" value="Tandem AAA-ATPase domain"/>
    <property type="match status" value="1"/>
</dbReference>
<dbReference type="InterPro" id="IPR038718">
    <property type="entry name" value="SNF2-like_sf"/>
</dbReference>
<comment type="caution">
    <text evidence="3">The sequence shown here is derived from an EMBL/GenBank/DDBJ whole genome shotgun (WGS) entry which is preliminary data.</text>
</comment>
<dbReference type="InterPro" id="IPR000330">
    <property type="entry name" value="SNF2_N"/>
</dbReference>
<keyword evidence="4" id="KW-1185">Reference proteome</keyword>
<dbReference type="Proteomes" id="UP001497623">
    <property type="component" value="Unassembled WGS sequence"/>
</dbReference>
<feature type="non-terminal residue" evidence="3">
    <location>
        <position position="139"/>
    </location>
</feature>
<evidence type="ECO:0000313" key="4">
    <source>
        <dbReference type="Proteomes" id="UP001497623"/>
    </source>
</evidence>
<name>A0AAV2QMV4_MEGNR</name>
<gene>
    <name evidence="3" type="ORF">MNOR_LOCUS13363</name>
</gene>